<proteinExistence type="predicted"/>
<name>A0A4Q7AZL8_9GAMM</name>
<organism evidence="4 5">
    <name type="scientific">Acinetobacter bouvetii</name>
    <dbReference type="NCBI Taxonomy" id="202951"/>
    <lineage>
        <taxon>Bacteria</taxon>
        <taxon>Pseudomonadati</taxon>
        <taxon>Pseudomonadota</taxon>
        <taxon>Gammaproteobacteria</taxon>
        <taxon>Moraxellales</taxon>
        <taxon>Moraxellaceae</taxon>
        <taxon>Acinetobacter</taxon>
    </lineage>
</organism>
<dbReference type="EMBL" id="SGSU01000003">
    <property type="protein sequence ID" value="RZG68887.1"/>
    <property type="molecule type" value="Genomic_DNA"/>
</dbReference>
<keyword evidence="2" id="KW-0812">Transmembrane</keyword>
<evidence type="ECO:0000259" key="3">
    <source>
        <dbReference type="Pfam" id="PF13250"/>
    </source>
</evidence>
<reference evidence="4 5" key="1">
    <citation type="submission" date="2019-02" db="EMBL/GenBank/DDBJ databases">
        <title>The Batch Genome Submission of Acinetobacter spp. strains.</title>
        <authorList>
            <person name="Qin J."/>
            <person name="Hu Y."/>
            <person name="Ye H."/>
            <person name="Wei L."/>
            <person name="Feng Y."/>
            <person name="Zong Z."/>
        </authorList>
    </citation>
    <scope>NUCLEOTIDE SEQUENCE [LARGE SCALE GENOMIC DNA]</scope>
    <source>
        <strain evidence="4 5">WCHABo060081</strain>
    </source>
</reference>
<feature type="transmembrane region" description="Helical" evidence="2">
    <location>
        <begin position="6"/>
        <end position="23"/>
    </location>
</feature>
<keyword evidence="2" id="KW-0472">Membrane</keyword>
<dbReference type="Proteomes" id="UP000293483">
    <property type="component" value="Unassembled WGS sequence"/>
</dbReference>
<dbReference type="AlphaFoldDB" id="A0A4Q7AZL8"/>
<keyword evidence="1" id="KW-0175">Coiled coil</keyword>
<dbReference type="Pfam" id="PF13250">
    <property type="entry name" value="SNIPE"/>
    <property type="match status" value="1"/>
</dbReference>
<feature type="coiled-coil region" evidence="1">
    <location>
        <begin position="26"/>
        <end position="60"/>
    </location>
</feature>
<dbReference type="InterPro" id="IPR025280">
    <property type="entry name" value="SNIPE"/>
</dbReference>
<protein>
    <recommendedName>
        <fullName evidence="3">SNIPE associated domain-containing protein</fullName>
    </recommendedName>
</protein>
<sequence length="314" mass="36437">MPYPYIMLIALLAVLTALLLFTWQQLKKSRQLSNALQDNLAHARNELNLHEQQANEMKYDMTQLRIQLSSLKVSVNQLSQYQHVLDIEKYVITRRLQADSFIELTKMNAEIMLNEIKEQIAQVKDFLTAHQHTTQAYIEQKAQEKLKAYWGQAQALQERDDIMQALERKINGYQQHYFAPIQHLQKQLIDGYSGSDAAQHLLQLRAQIQEANHAGRVAECHYLDENRCQAAIALVALVFNAKADLYLSLLNGENVGQLLQELRDDYQLINFHGNHFSHAQLHESYLNLRLEELKFMALMQEALDCQTFERDEAC</sequence>
<accession>A0A4Q7AZL8</accession>
<evidence type="ECO:0000313" key="5">
    <source>
        <dbReference type="Proteomes" id="UP000293483"/>
    </source>
</evidence>
<dbReference type="RefSeq" id="WP_130144267.1">
    <property type="nucleotide sequence ID" value="NZ_SGSU01000003.1"/>
</dbReference>
<evidence type="ECO:0000313" key="4">
    <source>
        <dbReference type="EMBL" id="RZG68887.1"/>
    </source>
</evidence>
<evidence type="ECO:0000256" key="2">
    <source>
        <dbReference type="SAM" id="Phobius"/>
    </source>
</evidence>
<keyword evidence="2" id="KW-1133">Transmembrane helix</keyword>
<evidence type="ECO:0000256" key="1">
    <source>
        <dbReference type="SAM" id="Coils"/>
    </source>
</evidence>
<feature type="domain" description="SNIPE associated" evidence="3">
    <location>
        <begin position="199"/>
        <end position="302"/>
    </location>
</feature>
<comment type="caution">
    <text evidence="4">The sequence shown here is derived from an EMBL/GenBank/DDBJ whole genome shotgun (WGS) entry which is preliminary data.</text>
</comment>
<dbReference type="STRING" id="202951.GCA_001485025_00468"/>
<gene>
    <name evidence="4" type="ORF">EXE25_04245</name>
</gene>